<evidence type="ECO:0000313" key="2">
    <source>
        <dbReference type="Proteomes" id="UP000054248"/>
    </source>
</evidence>
<name>A0A0C3LZS2_9AGAM</name>
<proteinExistence type="predicted"/>
<sequence length="252" mass="28315">MADFAAICMAGDALAWWSALDEEVQGSWKLLREAMLTTYRPMFYGGSGEEAEKFIRGVRDKAISEGKREDNKWIVAYAESCLAGEALRWYTYLDSDTQDNWKKLQQALLIQYPRGGTVAPALNLVPTPAAAAPLVPASKTTFRGRIRISSNICSTPHYVAKRLETNGRLSSTSVLKDALEFEWNKGFDAPQTLSIPRSQIPGYDLLGVKWLYENPLKLNKSLPPVVFKTFPLTRLQLFRALRCELAEQFTLT</sequence>
<evidence type="ECO:0000313" key="1">
    <source>
        <dbReference type="EMBL" id="KIO26877.1"/>
    </source>
</evidence>
<gene>
    <name evidence="1" type="ORF">M407DRAFT_23823</name>
</gene>
<protein>
    <recommendedName>
        <fullName evidence="3">Retrotransposon gag domain-containing protein</fullName>
    </recommendedName>
</protein>
<dbReference type="AlphaFoldDB" id="A0A0C3LZS2"/>
<dbReference type="OrthoDB" id="3214647at2759"/>
<reference evidence="1 2" key="1">
    <citation type="submission" date="2014-04" db="EMBL/GenBank/DDBJ databases">
        <authorList>
            <consortium name="DOE Joint Genome Institute"/>
            <person name="Kuo A."/>
            <person name="Girlanda M."/>
            <person name="Perotto S."/>
            <person name="Kohler A."/>
            <person name="Nagy L.G."/>
            <person name="Floudas D."/>
            <person name="Copeland A."/>
            <person name="Barry K.W."/>
            <person name="Cichocki N."/>
            <person name="Veneault-Fourrey C."/>
            <person name="LaButti K."/>
            <person name="Lindquist E.A."/>
            <person name="Lipzen A."/>
            <person name="Lundell T."/>
            <person name="Morin E."/>
            <person name="Murat C."/>
            <person name="Sun H."/>
            <person name="Tunlid A."/>
            <person name="Henrissat B."/>
            <person name="Grigoriev I.V."/>
            <person name="Hibbett D.S."/>
            <person name="Martin F."/>
            <person name="Nordberg H.P."/>
            <person name="Cantor M.N."/>
            <person name="Hua S.X."/>
        </authorList>
    </citation>
    <scope>NUCLEOTIDE SEQUENCE [LARGE SCALE GENOMIC DNA]</scope>
    <source>
        <strain evidence="1 2">MUT 4182</strain>
    </source>
</reference>
<reference evidence="2" key="2">
    <citation type="submission" date="2015-01" db="EMBL/GenBank/DDBJ databases">
        <title>Evolutionary Origins and Diversification of the Mycorrhizal Mutualists.</title>
        <authorList>
            <consortium name="DOE Joint Genome Institute"/>
            <consortium name="Mycorrhizal Genomics Consortium"/>
            <person name="Kohler A."/>
            <person name="Kuo A."/>
            <person name="Nagy L.G."/>
            <person name="Floudas D."/>
            <person name="Copeland A."/>
            <person name="Barry K.W."/>
            <person name="Cichocki N."/>
            <person name="Veneault-Fourrey C."/>
            <person name="LaButti K."/>
            <person name="Lindquist E.A."/>
            <person name="Lipzen A."/>
            <person name="Lundell T."/>
            <person name="Morin E."/>
            <person name="Murat C."/>
            <person name="Riley R."/>
            <person name="Ohm R."/>
            <person name="Sun H."/>
            <person name="Tunlid A."/>
            <person name="Henrissat B."/>
            <person name="Grigoriev I.V."/>
            <person name="Hibbett D.S."/>
            <person name="Martin F."/>
        </authorList>
    </citation>
    <scope>NUCLEOTIDE SEQUENCE [LARGE SCALE GENOMIC DNA]</scope>
    <source>
        <strain evidence="2">MUT 4182</strain>
    </source>
</reference>
<keyword evidence="2" id="KW-1185">Reference proteome</keyword>
<dbReference type="Proteomes" id="UP000054248">
    <property type="component" value="Unassembled WGS sequence"/>
</dbReference>
<accession>A0A0C3LZS2</accession>
<organism evidence="1 2">
    <name type="scientific">Tulasnella calospora MUT 4182</name>
    <dbReference type="NCBI Taxonomy" id="1051891"/>
    <lineage>
        <taxon>Eukaryota</taxon>
        <taxon>Fungi</taxon>
        <taxon>Dikarya</taxon>
        <taxon>Basidiomycota</taxon>
        <taxon>Agaricomycotina</taxon>
        <taxon>Agaricomycetes</taxon>
        <taxon>Cantharellales</taxon>
        <taxon>Tulasnellaceae</taxon>
        <taxon>Tulasnella</taxon>
    </lineage>
</organism>
<dbReference type="EMBL" id="KN823017">
    <property type="protein sequence ID" value="KIO26877.1"/>
    <property type="molecule type" value="Genomic_DNA"/>
</dbReference>
<dbReference type="HOGENOM" id="CLU_066292_0_0_1"/>
<evidence type="ECO:0008006" key="3">
    <source>
        <dbReference type="Google" id="ProtNLM"/>
    </source>
</evidence>